<protein>
    <submittedName>
        <fullName evidence="1">Uncharacterized protein</fullName>
    </submittedName>
</protein>
<sequence length="56" mass="6923">MKKEERIFAIRTLARQHPYAENVGYMWKNPLNPRSRGIRWSRQDLTLFRNFQIECR</sequence>
<accession>A0A6C0KCM3</accession>
<organism evidence="1">
    <name type="scientific">viral metagenome</name>
    <dbReference type="NCBI Taxonomy" id="1070528"/>
    <lineage>
        <taxon>unclassified sequences</taxon>
        <taxon>metagenomes</taxon>
        <taxon>organismal metagenomes</taxon>
    </lineage>
</organism>
<evidence type="ECO:0000313" key="1">
    <source>
        <dbReference type="EMBL" id="QHU15765.1"/>
    </source>
</evidence>
<dbReference type="AlphaFoldDB" id="A0A6C0KCM3"/>
<reference evidence="1" key="1">
    <citation type="journal article" date="2020" name="Nature">
        <title>Giant virus diversity and host interactions through global metagenomics.</title>
        <authorList>
            <person name="Schulz F."/>
            <person name="Roux S."/>
            <person name="Paez-Espino D."/>
            <person name="Jungbluth S."/>
            <person name="Walsh D.A."/>
            <person name="Denef V.J."/>
            <person name="McMahon K.D."/>
            <person name="Konstantinidis K.T."/>
            <person name="Eloe-Fadrosh E.A."/>
            <person name="Kyrpides N.C."/>
            <person name="Woyke T."/>
        </authorList>
    </citation>
    <scope>NUCLEOTIDE SEQUENCE</scope>
    <source>
        <strain evidence="1">GVMAG-S-3300010158-109</strain>
    </source>
</reference>
<dbReference type="EMBL" id="MN740868">
    <property type="protein sequence ID" value="QHU15765.1"/>
    <property type="molecule type" value="Genomic_DNA"/>
</dbReference>
<proteinExistence type="predicted"/>
<name>A0A6C0KCM3_9ZZZZ</name>